<proteinExistence type="predicted"/>
<dbReference type="AlphaFoldDB" id="A0A9J6E5T3"/>
<evidence type="ECO:0000313" key="2">
    <source>
        <dbReference type="EMBL" id="KAH8029432.1"/>
    </source>
</evidence>
<organism evidence="2 3">
    <name type="scientific">Rhipicephalus microplus</name>
    <name type="common">Cattle tick</name>
    <name type="synonym">Boophilus microplus</name>
    <dbReference type="NCBI Taxonomy" id="6941"/>
    <lineage>
        <taxon>Eukaryota</taxon>
        <taxon>Metazoa</taxon>
        <taxon>Ecdysozoa</taxon>
        <taxon>Arthropoda</taxon>
        <taxon>Chelicerata</taxon>
        <taxon>Arachnida</taxon>
        <taxon>Acari</taxon>
        <taxon>Parasitiformes</taxon>
        <taxon>Ixodida</taxon>
        <taxon>Ixodoidea</taxon>
        <taxon>Ixodidae</taxon>
        <taxon>Rhipicephalinae</taxon>
        <taxon>Rhipicephalus</taxon>
        <taxon>Boophilus</taxon>
    </lineage>
</organism>
<evidence type="ECO:0000256" key="1">
    <source>
        <dbReference type="SAM" id="MobiDB-lite"/>
    </source>
</evidence>
<keyword evidence="3" id="KW-1185">Reference proteome</keyword>
<name>A0A9J6E5T3_RHIMP</name>
<feature type="region of interest" description="Disordered" evidence="1">
    <location>
        <begin position="38"/>
        <end position="63"/>
    </location>
</feature>
<evidence type="ECO:0000313" key="3">
    <source>
        <dbReference type="Proteomes" id="UP000821866"/>
    </source>
</evidence>
<reference evidence="2" key="1">
    <citation type="journal article" date="2020" name="Cell">
        <title>Large-Scale Comparative Analyses of Tick Genomes Elucidate Their Genetic Diversity and Vector Capacities.</title>
        <authorList>
            <consortium name="Tick Genome and Microbiome Consortium (TIGMIC)"/>
            <person name="Jia N."/>
            <person name="Wang J."/>
            <person name="Shi W."/>
            <person name="Du L."/>
            <person name="Sun Y."/>
            <person name="Zhan W."/>
            <person name="Jiang J.F."/>
            <person name="Wang Q."/>
            <person name="Zhang B."/>
            <person name="Ji P."/>
            <person name="Bell-Sakyi L."/>
            <person name="Cui X.M."/>
            <person name="Yuan T.T."/>
            <person name="Jiang B.G."/>
            <person name="Yang W.F."/>
            <person name="Lam T.T."/>
            <person name="Chang Q.C."/>
            <person name="Ding S.J."/>
            <person name="Wang X.J."/>
            <person name="Zhu J.G."/>
            <person name="Ruan X.D."/>
            <person name="Zhao L."/>
            <person name="Wei J.T."/>
            <person name="Ye R.Z."/>
            <person name="Que T.C."/>
            <person name="Du C.H."/>
            <person name="Zhou Y.H."/>
            <person name="Cheng J.X."/>
            <person name="Dai P.F."/>
            <person name="Guo W.B."/>
            <person name="Han X.H."/>
            <person name="Huang E.J."/>
            <person name="Li L.F."/>
            <person name="Wei W."/>
            <person name="Gao Y.C."/>
            <person name="Liu J.Z."/>
            <person name="Shao H.Z."/>
            <person name="Wang X."/>
            <person name="Wang C.C."/>
            <person name="Yang T.C."/>
            <person name="Huo Q.B."/>
            <person name="Li W."/>
            <person name="Chen H.Y."/>
            <person name="Chen S.E."/>
            <person name="Zhou L.G."/>
            <person name="Ni X.B."/>
            <person name="Tian J.H."/>
            <person name="Sheng Y."/>
            <person name="Liu T."/>
            <person name="Pan Y.S."/>
            <person name="Xia L.Y."/>
            <person name="Li J."/>
            <person name="Zhao F."/>
            <person name="Cao W.C."/>
        </authorList>
    </citation>
    <scope>NUCLEOTIDE SEQUENCE</scope>
    <source>
        <strain evidence="2">Rmic-2018</strain>
    </source>
</reference>
<reference evidence="2" key="2">
    <citation type="submission" date="2021-09" db="EMBL/GenBank/DDBJ databases">
        <authorList>
            <person name="Jia N."/>
            <person name="Wang J."/>
            <person name="Shi W."/>
            <person name="Du L."/>
            <person name="Sun Y."/>
            <person name="Zhan W."/>
            <person name="Jiang J."/>
            <person name="Wang Q."/>
            <person name="Zhang B."/>
            <person name="Ji P."/>
            <person name="Sakyi L.B."/>
            <person name="Cui X."/>
            <person name="Yuan T."/>
            <person name="Jiang B."/>
            <person name="Yang W."/>
            <person name="Lam T.T.-Y."/>
            <person name="Chang Q."/>
            <person name="Ding S."/>
            <person name="Wang X."/>
            <person name="Zhu J."/>
            <person name="Ruan X."/>
            <person name="Zhao L."/>
            <person name="Wei J."/>
            <person name="Que T."/>
            <person name="Du C."/>
            <person name="Cheng J."/>
            <person name="Dai P."/>
            <person name="Han X."/>
            <person name="Huang E."/>
            <person name="Gao Y."/>
            <person name="Liu J."/>
            <person name="Shao H."/>
            <person name="Ye R."/>
            <person name="Li L."/>
            <person name="Wei W."/>
            <person name="Wang X."/>
            <person name="Wang C."/>
            <person name="Huo Q."/>
            <person name="Li W."/>
            <person name="Guo W."/>
            <person name="Chen H."/>
            <person name="Chen S."/>
            <person name="Zhou L."/>
            <person name="Zhou L."/>
            <person name="Ni X."/>
            <person name="Tian J."/>
            <person name="Zhou Y."/>
            <person name="Sheng Y."/>
            <person name="Liu T."/>
            <person name="Pan Y."/>
            <person name="Xia L."/>
            <person name="Li J."/>
            <person name="Zhao F."/>
            <person name="Cao W."/>
        </authorList>
    </citation>
    <scope>NUCLEOTIDE SEQUENCE</scope>
    <source>
        <strain evidence="2">Rmic-2018</strain>
        <tissue evidence="2">Larvae</tissue>
    </source>
</reference>
<sequence length="171" mass="18780">MGKDFSVQKALDVAREKERVDCVLLQLSVARVDAVSSRPIQEARPNGGRPPQASLQDGADRTSTTCTSSLFTAADTSSPASPPARADACPRCWWTQHWANFAACPARSRRYSRCGRRGHFAWVCHTTYGLDRSSRHIDGDQYSCCPVNGRNGHHYWTSASPVQTNGSVPRS</sequence>
<dbReference type="Proteomes" id="UP000821866">
    <property type="component" value="Chromosome 3"/>
</dbReference>
<dbReference type="EMBL" id="JABSTU010000005">
    <property type="protein sequence ID" value="KAH8029432.1"/>
    <property type="molecule type" value="Genomic_DNA"/>
</dbReference>
<comment type="caution">
    <text evidence="2">The sequence shown here is derived from an EMBL/GenBank/DDBJ whole genome shotgun (WGS) entry which is preliminary data.</text>
</comment>
<accession>A0A9J6E5T3</accession>
<protein>
    <submittedName>
        <fullName evidence="2">Uncharacterized protein</fullName>
    </submittedName>
</protein>
<gene>
    <name evidence="2" type="ORF">HPB51_000387</name>
</gene>